<dbReference type="AlphaFoldDB" id="Q5QTX2"/>
<dbReference type="KEGG" id="ilo:IL1215"/>
<evidence type="ECO:0000313" key="1">
    <source>
        <dbReference type="EMBL" id="AAV82055.1"/>
    </source>
</evidence>
<dbReference type="GeneID" id="41336390"/>
<protein>
    <submittedName>
        <fullName evidence="1">Uncharacterized protein</fullName>
    </submittedName>
</protein>
<sequence>MNNLNTQIRFFLIVLTTLLLSACSNTGIYHDVFMRGQIVEKTDQKIVVCVGSKHGASIDQELNVIRFNPKLSTIEGEDPYKMERVGRVRIKEIINEHFASVELVSGEVKVNDMVELKK</sequence>
<organism evidence="1 2">
    <name type="scientific">Idiomarina loihiensis (strain ATCC BAA-735 / DSM 15497 / L2-TR)</name>
    <dbReference type="NCBI Taxonomy" id="283942"/>
    <lineage>
        <taxon>Bacteria</taxon>
        <taxon>Pseudomonadati</taxon>
        <taxon>Pseudomonadota</taxon>
        <taxon>Gammaproteobacteria</taxon>
        <taxon>Alteromonadales</taxon>
        <taxon>Idiomarinaceae</taxon>
        <taxon>Idiomarina</taxon>
    </lineage>
</organism>
<keyword evidence="2" id="KW-1185">Reference proteome</keyword>
<dbReference type="RefSeq" id="WP_011234466.1">
    <property type="nucleotide sequence ID" value="NC_006512.1"/>
</dbReference>
<dbReference type="Proteomes" id="UP000001171">
    <property type="component" value="Chromosome"/>
</dbReference>
<dbReference type="EMBL" id="AE017340">
    <property type="protein sequence ID" value="AAV82055.1"/>
    <property type="molecule type" value="Genomic_DNA"/>
</dbReference>
<evidence type="ECO:0000313" key="2">
    <source>
        <dbReference type="Proteomes" id="UP000001171"/>
    </source>
</evidence>
<accession>Q5QTX2</accession>
<reference evidence="1 2" key="1">
    <citation type="journal article" date="2004" name="Proc. Natl. Acad. Sci. U.S.A.">
        <title>Genome sequence of the deep-sea gamma-proteobacterium Idiomarina loihiensis reveals amino acid fermentation as a source of carbon and energy.</title>
        <authorList>
            <person name="Hou S."/>
            <person name="Saw J.H."/>
            <person name="Lee K.S."/>
            <person name="Freitas T.A."/>
            <person name="Belisle C."/>
            <person name="Kawarabayasi Y."/>
            <person name="Donachie S.P."/>
            <person name="Pikina A."/>
            <person name="Galperin M.Y."/>
            <person name="Koonin E.V."/>
            <person name="Makarova K.S."/>
            <person name="Omelchenko M.V."/>
            <person name="Sorokin A."/>
            <person name="Wolf Y.I."/>
            <person name="Li Q.X."/>
            <person name="Keum Y.S."/>
            <person name="Campbell S."/>
            <person name="Denery J."/>
            <person name="Aizawa S."/>
            <person name="Shibata S."/>
            <person name="Malahoff A."/>
            <person name="Alam M."/>
        </authorList>
    </citation>
    <scope>NUCLEOTIDE SEQUENCE [LARGE SCALE GENOMIC DNA]</scope>
    <source>
        <strain evidence="2">ATCC BAA-735 / DSM 15497 / L2-TR</strain>
    </source>
</reference>
<gene>
    <name evidence="1" type="ordered locus">IL1215</name>
</gene>
<proteinExistence type="predicted"/>
<dbReference type="OrthoDB" id="6308034at2"/>
<dbReference type="HOGENOM" id="CLU_167620_0_0_6"/>
<dbReference type="eggNOG" id="ENOG5033CRC">
    <property type="taxonomic scope" value="Bacteria"/>
</dbReference>
<name>Q5QTX2_IDILO</name>